<accession>A0A6M3L9S7</accession>
<name>A0A6M3L9S7_9ZZZZ</name>
<reference evidence="1" key="1">
    <citation type="submission" date="2020-03" db="EMBL/GenBank/DDBJ databases">
        <title>The deep terrestrial virosphere.</title>
        <authorList>
            <person name="Holmfeldt K."/>
            <person name="Nilsson E."/>
            <person name="Simone D."/>
            <person name="Lopez-Fernandez M."/>
            <person name="Wu X."/>
            <person name="de Brujin I."/>
            <person name="Lundin D."/>
            <person name="Andersson A."/>
            <person name="Bertilsson S."/>
            <person name="Dopson M."/>
        </authorList>
    </citation>
    <scope>NUCLEOTIDE SEQUENCE</scope>
    <source>
        <strain evidence="1">MM415B02361</strain>
    </source>
</reference>
<organism evidence="1">
    <name type="scientific">viral metagenome</name>
    <dbReference type="NCBI Taxonomy" id="1070528"/>
    <lineage>
        <taxon>unclassified sequences</taxon>
        <taxon>metagenomes</taxon>
        <taxon>organismal metagenomes</taxon>
    </lineage>
</organism>
<protein>
    <recommendedName>
        <fullName evidence="2">Homeodomain phBC6A51-type domain-containing protein</fullName>
    </recommendedName>
</protein>
<evidence type="ECO:0000313" key="1">
    <source>
        <dbReference type="EMBL" id="QJA90512.1"/>
    </source>
</evidence>
<dbReference type="EMBL" id="MT142918">
    <property type="protein sequence ID" value="QJA90512.1"/>
    <property type="molecule type" value="Genomic_DNA"/>
</dbReference>
<gene>
    <name evidence="1" type="ORF">MM415B02361_0007</name>
</gene>
<dbReference type="Gene3D" id="1.10.10.60">
    <property type="entry name" value="Homeodomain-like"/>
    <property type="match status" value="1"/>
</dbReference>
<proteinExistence type="predicted"/>
<evidence type="ECO:0008006" key="2">
    <source>
        <dbReference type="Google" id="ProtNLM"/>
    </source>
</evidence>
<sequence length="128" mass="14932">MTKENKKFKPKENMVKAMEYMQDVDYRCSIKVMCEAVGMAERGYYYWFKNPEFCRWWIDEADAHFARSIPYVKAAMYASATGEKVQGSPKDREMLLQRYDEGFMPKSKREISGDVGKVLNALQEKAGE</sequence>
<dbReference type="AlphaFoldDB" id="A0A6M3L9S7"/>